<dbReference type="GeneID" id="64602731"/>
<dbReference type="Proteomes" id="UP000719766">
    <property type="component" value="Unassembled WGS sequence"/>
</dbReference>
<accession>A0A9P7DCN2</accession>
<comment type="caution">
    <text evidence="3">The sequence shown here is derived from an EMBL/GenBank/DDBJ whole genome shotgun (WGS) entry which is preliminary data.</text>
</comment>
<evidence type="ECO:0000313" key="4">
    <source>
        <dbReference type="Proteomes" id="UP000719766"/>
    </source>
</evidence>
<reference evidence="3" key="1">
    <citation type="journal article" date="2020" name="New Phytol.">
        <title>Comparative genomics reveals dynamic genome evolution in host specialist ectomycorrhizal fungi.</title>
        <authorList>
            <person name="Lofgren L.A."/>
            <person name="Nguyen N.H."/>
            <person name="Vilgalys R."/>
            <person name="Ruytinx J."/>
            <person name="Liao H.L."/>
            <person name="Branco S."/>
            <person name="Kuo A."/>
            <person name="LaButti K."/>
            <person name="Lipzen A."/>
            <person name="Andreopoulos W."/>
            <person name="Pangilinan J."/>
            <person name="Riley R."/>
            <person name="Hundley H."/>
            <person name="Na H."/>
            <person name="Barry K."/>
            <person name="Grigoriev I.V."/>
            <person name="Stajich J.E."/>
            <person name="Kennedy P.G."/>
        </authorList>
    </citation>
    <scope>NUCLEOTIDE SEQUENCE</scope>
    <source>
        <strain evidence="3">S12</strain>
    </source>
</reference>
<keyword evidence="1" id="KW-0175">Coiled coil</keyword>
<evidence type="ECO:0000256" key="1">
    <source>
        <dbReference type="SAM" id="Coils"/>
    </source>
</evidence>
<dbReference type="RefSeq" id="XP_041154790.1">
    <property type="nucleotide sequence ID" value="XM_041308967.1"/>
</dbReference>
<organism evidence="3 4">
    <name type="scientific">Suillus plorans</name>
    <dbReference type="NCBI Taxonomy" id="116603"/>
    <lineage>
        <taxon>Eukaryota</taxon>
        <taxon>Fungi</taxon>
        <taxon>Dikarya</taxon>
        <taxon>Basidiomycota</taxon>
        <taxon>Agaricomycotina</taxon>
        <taxon>Agaricomycetes</taxon>
        <taxon>Agaricomycetidae</taxon>
        <taxon>Boletales</taxon>
        <taxon>Suillineae</taxon>
        <taxon>Suillaceae</taxon>
        <taxon>Suillus</taxon>
    </lineage>
</organism>
<evidence type="ECO:0000256" key="2">
    <source>
        <dbReference type="SAM" id="MobiDB-lite"/>
    </source>
</evidence>
<feature type="region of interest" description="Disordered" evidence="2">
    <location>
        <begin position="1"/>
        <end position="44"/>
    </location>
</feature>
<dbReference type="AlphaFoldDB" id="A0A9P7DCN2"/>
<feature type="coiled-coil region" evidence="1">
    <location>
        <begin position="240"/>
        <end position="328"/>
    </location>
</feature>
<name>A0A9P7DCN2_9AGAM</name>
<keyword evidence="4" id="KW-1185">Reference proteome</keyword>
<evidence type="ECO:0000313" key="3">
    <source>
        <dbReference type="EMBL" id="KAG1787440.1"/>
    </source>
</evidence>
<dbReference type="OrthoDB" id="2688271at2759"/>
<gene>
    <name evidence="3" type="ORF">HD556DRAFT_1501883</name>
</gene>
<sequence length="342" mass="40709">MDGYIPILNQDQITPERDRHSQRERDRLNRLQMTSPTRPPLPVPQPNFVLANEPQAGPVPQPFVEQPPPYFRYQPLPVEQYPGLPRNAIAHVQRAHHHPPVDYNARLNEQMNAAHNDRCHRCNIRRQQDRDEIRQQAQAELMQPPQVLPIPNQHIQPAPPTPPAYGPIHYEGPHNFDNPLRYFAPNHAPPMPALPEPDYQQFNLQFQNHINAEQREHERIRNDLLQRQAQEEFRRNQVQLQLQQQEAERVHRQAQLQQEEALHLQQQEAERIQRQAQLQQQEAFRLQQQEAERIQRLALWQQQEALRLQQQEVEEIQRQAQLQQQEEELRRGLASRHPYKHQ</sequence>
<feature type="compositionally biased region" description="Basic and acidic residues" evidence="2">
    <location>
        <begin position="14"/>
        <end position="29"/>
    </location>
</feature>
<dbReference type="EMBL" id="JABBWE010000079">
    <property type="protein sequence ID" value="KAG1787440.1"/>
    <property type="molecule type" value="Genomic_DNA"/>
</dbReference>
<protein>
    <submittedName>
        <fullName evidence="3">Uncharacterized protein</fullName>
    </submittedName>
</protein>
<proteinExistence type="predicted"/>